<accession>A0A8J3IHP0</accession>
<dbReference type="EMBL" id="BNJK01000001">
    <property type="protein sequence ID" value="GHO90436.1"/>
    <property type="molecule type" value="Genomic_DNA"/>
</dbReference>
<proteinExistence type="predicted"/>
<dbReference type="InterPro" id="IPR036259">
    <property type="entry name" value="MFS_trans_sf"/>
</dbReference>
<dbReference type="AlphaFoldDB" id="A0A8J3IHP0"/>
<reference evidence="2" key="1">
    <citation type="submission" date="2020-10" db="EMBL/GenBank/DDBJ databases">
        <title>Taxonomic study of unclassified bacteria belonging to the class Ktedonobacteria.</title>
        <authorList>
            <person name="Yabe S."/>
            <person name="Wang C.M."/>
            <person name="Zheng Y."/>
            <person name="Sakai Y."/>
            <person name="Cavaletti L."/>
            <person name="Monciardini P."/>
            <person name="Donadio S."/>
        </authorList>
    </citation>
    <scope>NUCLEOTIDE SEQUENCE</scope>
    <source>
        <strain evidence="2">ID150040</strain>
    </source>
</reference>
<organism evidence="2 3">
    <name type="scientific">Reticulibacter mediterranei</name>
    <dbReference type="NCBI Taxonomy" id="2778369"/>
    <lineage>
        <taxon>Bacteria</taxon>
        <taxon>Bacillati</taxon>
        <taxon>Chloroflexota</taxon>
        <taxon>Ktedonobacteria</taxon>
        <taxon>Ktedonobacterales</taxon>
        <taxon>Reticulibacteraceae</taxon>
        <taxon>Reticulibacter</taxon>
    </lineage>
</organism>
<protein>
    <submittedName>
        <fullName evidence="2">Uncharacterized protein</fullName>
    </submittedName>
</protein>
<evidence type="ECO:0000313" key="3">
    <source>
        <dbReference type="Proteomes" id="UP000597444"/>
    </source>
</evidence>
<feature type="transmembrane region" description="Helical" evidence="1">
    <location>
        <begin position="102"/>
        <end position="123"/>
    </location>
</feature>
<evidence type="ECO:0000313" key="2">
    <source>
        <dbReference type="EMBL" id="GHO90436.1"/>
    </source>
</evidence>
<dbReference type="SUPFAM" id="SSF103473">
    <property type="entry name" value="MFS general substrate transporter"/>
    <property type="match status" value="1"/>
</dbReference>
<sequence length="183" mass="21107">MSRNKVYETTLYLDTIEQFFSKPDLSPFSEQYREYSYTSGIEYLAKELYAHPTIKEVDVTIVLPAEKSTPNLKQKTNAAVSRYCRTRIREIEQEMQGLRKRAVEAAVMAIVGLIIFISVGSLLTYSPSFLIQVIGEGLTVVGWVFVWFPLDSFIFGVRHYRLDERIYKKLEHMRLTVKSGSGF</sequence>
<comment type="caution">
    <text evidence="2">The sequence shown here is derived from an EMBL/GenBank/DDBJ whole genome shotgun (WGS) entry which is preliminary data.</text>
</comment>
<gene>
    <name evidence="2" type="ORF">KSF_004840</name>
</gene>
<keyword evidence="1" id="KW-1133">Transmembrane helix</keyword>
<name>A0A8J3IHP0_9CHLR</name>
<keyword evidence="1" id="KW-0472">Membrane</keyword>
<dbReference type="Proteomes" id="UP000597444">
    <property type="component" value="Unassembled WGS sequence"/>
</dbReference>
<evidence type="ECO:0000256" key="1">
    <source>
        <dbReference type="SAM" id="Phobius"/>
    </source>
</evidence>
<keyword evidence="1" id="KW-0812">Transmembrane</keyword>
<keyword evidence="3" id="KW-1185">Reference proteome</keyword>
<dbReference type="RefSeq" id="WP_220201400.1">
    <property type="nucleotide sequence ID" value="NZ_BNJK01000001.1"/>
</dbReference>